<accession>A0A6L5Y3I8</accession>
<dbReference type="PRINTS" id="PR00812">
    <property type="entry name" value="BCTERIALGSPF"/>
</dbReference>
<dbReference type="EMBL" id="VUMT01000026">
    <property type="protein sequence ID" value="MSS64713.1"/>
    <property type="molecule type" value="Genomic_DNA"/>
</dbReference>
<name>A0A6L5Y3I8_9FIRM</name>
<keyword evidence="3" id="KW-1003">Cell membrane</keyword>
<comment type="subcellular location">
    <subcellularLocation>
        <location evidence="1">Cell membrane</location>
        <topology evidence="1">Multi-pass membrane protein</topology>
    </subcellularLocation>
</comment>
<dbReference type="AlphaFoldDB" id="A0A6L5Y3I8"/>
<organism evidence="9 10">
    <name type="scientific">Velocimicrobium porci</name>
    <dbReference type="NCBI Taxonomy" id="2606634"/>
    <lineage>
        <taxon>Bacteria</taxon>
        <taxon>Bacillati</taxon>
        <taxon>Bacillota</taxon>
        <taxon>Clostridia</taxon>
        <taxon>Lachnospirales</taxon>
        <taxon>Lachnospiraceae</taxon>
        <taxon>Velocimicrobium</taxon>
    </lineage>
</organism>
<feature type="transmembrane region" description="Helical" evidence="7">
    <location>
        <begin position="108"/>
        <end position="128"/>
    </location>
</feature>
<evidence type="ECO:0000256" key="6">
    <source>
        <dbReference type="ARBA" id="ARBA00023136"/>
    </source>
</evidence>
<dbReference type="InterPro" id="IPR042094">
    <property type="entry name" value="T2SS_GspF_sf"/>
</dbReference>
<evidence type="ECO:0000256" key="7">
    <source>
        <dbReference type="SAM" id="Phobius"/>
    </source>
</evidence>
<dbReference type="PANTHER" id="PTHR30012">
    <property type="entry name" value="GENERAL SECRETION PATHWAY PROTEIN"/>
    <property type="match status" value="1"/>
</dbReference>
<sequence>MVTNEFISYFCFEMSLLFHAGITAEDALYLIAKNKKSKDAEEVLEMLIKNIEESMSLSEAMRKTLEFPDYVCDMVETGEKTGRTEQAFRSLAEHYDERVKLGKQIKNALLYPSLLLVLMIGIILLLLVKVLPVFDKVYSQLGEKMKGSAAVLLSIGEKLNQCLPFICICLGIAVFLIALIIKLPYFREKCICFYNRTLGNYGIGKKIRTARLAQTMAMGMLSGLHTEEAFGLAAMHYRDVKHAEKSYEQCRGLLEEGIELPEAMKETCLMDEFYCNILELGIKSGSTDAAILEIAKRLDEEVQDSIYQKVGKIEPTIVIIASVLVGMILLVVMLPLLNIMSSIG</sequence>
<dbReference type="Pfam" id="PF00482">
    <property type="entry name" value="T2SSF"/>
    <property type="match status" value="2"/>
</dbReference>
<keyword evidence="4 7" id="KW-0812">Transmembrane</keyword>
<evidence type="ECO:0000256" key="1">
    <source>
        <dbReference type="ARBA" id="ARBA00004651"/>
    </source>
</evidence>
<comment type="similarity">
    <text evidence="2">Belongs to the GSP F family.</text>
</comment>
<evidence type="ECO:0000313" key="9">
    <source>
        <dbReference type="EMBL" id="MSS64713.1"/>
    </source>
</evidence>
<dbReference type="PANTHER" id="PTHR30012:SF0">
    <property type="entry name" value="TYPE II SECRETION SYSTEM PROTEIN F-RELATED"/>
    <property type="match status" value="1"/>
</dbReference>
<evidence type="ECO:0000256" key="2">
    <source>
        <dbReference type="ARBA" id="ARBA00005745"/>
    </source>
</evidence>
<dbReference type="InterPro" id="IPR018076">
    <property type="entry name" value="T2SS_GspF_dom"/>
</dbReference>
<evidence type="ECO:0000259" key="8">
    <source>
        <dbReference type="Pfam" id="PF00482"/>
    </source>
</evidence>
<keyword evidence="5 7" id="KW-1133">Transmembrane helix</keyword>
<dbReference type="Proteomes" id="UP000482209">
    <property type="component" value="Unassembled WGS sequence"/>
</dbReference>
<dbReference type="GO" id="GO:0005886">
    <property type="term" value="C:plasma membrane"/>
    <property type="evidence" value="ECO:0007669"/>
    <property type="project" value="UniProtKB-SubCell"/>
</dbReference>
<keyword evidence="10" id="KW-1185">Reference proteome</keyword>
<comment type="caution">
    <text evidence="9">The sequence shown here is derived from an EMBL/GenBank/DDBJ whole genome shotgun (WGS) entry which is preliminary data.</text>
</comment>
<feature type="transmembrane region" description="Helical" evidence="7">
    <location>
        <begin position="317"/>
        <end position="337"/>
    </location>
</feature>
<feature type="domain" description="Type II secretion system protein GspF" evidence="8">
    <location>
        <begin position="10"/>
        <end position="132"/>
    </location>
</feature>
<evidence type="ECO:0000313" key="10">
    <source>
        <dbReference type="Proteomes" id="UP000482209"/>
    </source>
</evidence>
<gene>
    <name evidence="9" type="ORF">FYJ58_12630</name>
</gene>
<keyword evidence="6 7" id="KW-0472">Membrane</keyword>
<evidence type="ECO:0000256" key="5">
    <source>
        <dbReference type="ARBA" id="ARBA00022989"/>
    </source>
</evidence>
<feature type="transmembrane region" description="Helical" evidence="7">
    <location>
        <begin position="163"/>
        <end position="181"/>
    </location>
</feature>
<dbReference type="Gene3D" id="1.20.81.30">
    <property type="entry name" value="Type II secretion system (T2SS), domain F"/>
    <property type="match status" value="2"/>
</dbReference>
<protein>
    <submittedName>
        <fullName evidence="9">Type II secretion system F family protein</fullName>
    </submittedName>
</protein>
<evidence type="ECO:0000256" key="3">
    <source>
        <dbReference type="ARBA" id="ARBA00022475"/>
    </source>
</evidence>
<dbReference type="RefSeq" id="WP_154520104.1">
    <property type="nucleotide sequence ID" value="NZ_VUMT01000026.1"/>
</dbReference>
<dbReference type="InterPro" id="IPR003004">
    <property type="entry name" value="GspF/PilC"/>
</dbReference>
<feature type="domain" description="Type II secretion system protein GspF" evidence="8">
    <location>
        <begin position="213"/>
        <end position="335"/>
    </location>
</feature>
<proteinExistence type="inferred from homology"/>
<evidence type="ECO:0000256" key="4">
    <source>
        <dbReference type="ARBA" id="ARBA00022692"/>
    </source>
</evidence>
<reference evidence="9 10" key="1">
    <citation type="submission" date="2019-08" db="EMBL/GenBank/DDBJ databases">
        <title>In-depth cultivation of the pig gut microbiome towards novel bacterial diversity and tailored functional studies.</title>
        <authorList>
            <person name="Wylensek D."/>
            <person name="Hitch T.C.A."/>
            <person name="Clavel T."/>
        </authorList>
    </citation>
    <scope>NUCLEOTIDE SEQUENCE [LARGE SCALE GENOMIC DNA]</scope>
    <source>
        <strain evidence="9 10">WCA-693-APC-MOT-I</strain>
    </source>
</reference>